<organism evidence="1 2">
    <name type="scientific">Planomicrobium okeanokoites</name>
    <name type="common">Planococcus okeanokoites</name>
    <name type="synonym">Flavobacterium okeanokoites</name>
    <dbReference type="NCBI Taxonomy" id="244"/>
    <lineage>
        <taxon>Bacteria</taxon>
        <taxon>Bacillati</taxon>
        <taxon>Bacillota</taxon>
        <taxon>Bacilli</taxon>
        <taxon>Bacillales</taxon>
        <taxon>Caryophanaceae</taxon>
        <taxon>Planomicrobium</taxon>
    </lineage>
</organism>
<reference evidence="2" key="1">
    <citation type="journal article" date="2019" name="Int. J. Syst. Evol. Microbiol.">
        <title>The Global Catalogue of Microorganisms (GCM) 10K type strain sequencing project: providing services to taxonomists for standard genome sequencing and annotation.</title>
        <authorList>
            <consortium name="The Broad Institute Genomics Platform"/>
            <consortium name="The Broad Institute Genome Sequencing Center for Infectious Disease"/>
            <person name="Wu L."/>
            <person name="Ma J."/>
        </authorList>
    </citation>
    <scope>NUCLEOTIDE SEQUENCE [LARGE SCALE GENOMIC DNA]</scope>
    <source>
        <strain evidence="2">CCM 320</strain>
    </source>
</reference>
<dbReference type="EMBL" id="JBHRUJ010000017">
    <property type="protein sequence ID" value="MFC3212482.1"/>
    <property type="molecule type" value="Genomic_DNA"/>
</dbReference>
<sequence>MKTKLIILRGNSGSGKTTIAKSLQDRFEDGTLLVSQDVVRRDMLSVRDRKGNLSLELIRQITEYGKGKCEFVILEGILTKERYGEMLMDLIRFYEGNADVYYFDLPLDKTIERHQSRELADAFGEESLRAWWRPKDYLGTAGETMLTEEMTEEDILDLICSSGHRNAEHKIKFSQEMKGK</sequence>
<dbReference type="InterPro" id="IPR027417">
    <property type="entry name" value="P-loop_NTPase"/>
</dbReference>
<evidence type="ECO:0000313" key="1">
    <source>
        <dbReference type="EMBL" id="MFC3212482.1"/>
    </source>
</evidence>
<dbReference type="Gene3D" id="3.40.50.300">
    <property type="entry name" value="P-loop containing nucleotide triphosphate hydrolases"/>
    <property type="match status" value="1"/>
</dbReference>
<dbReference type="SUPFAM" id="SSF52540">
    <property type="entry name" value="P-loop containing nucleoside triphosphate hydrolases"/>
    <property type="match status" value="1"/>
</dbReference>
<proteinExistence type="predicted"/>
<keyword evidence="2" id="KW-1185">Reference proteome</keyword>
<gene>
    <name evidence="1" type="ORF">ACFOEJ_15435</name>
</gene>
<name>A0ABV7KSG7_PLAOK</name>
<protein>
    <submittedName>
        <fullName evidence="1">Kinase</fullName>
    </submittedName>
</protein>
<dbReference type="NCBIfam" id="NF005255">
    <property type="entry name" value="PRK06762.2-2"/>
    <property type="match status" value="1"/>
</dbReference>
<evidence type="ECO:0000313" key="2">
    <source>
        <dbReference type="Proteomes" id="UP001595625"/>
    </source>
</evidence>
<keyword evidence="1" id="KW-0418">Kinase</keyword>
<comment type="caution">
    <text evidence="1">The sequence shown here is derived from an EMBL/GenBank/DDBJ whole genome shotgun (WGS) entry which is preliminary data.</text>
</comment>
<dbReference type="GO" id="GO:0016301">
    <property type="term" value="F:kinase activity"/>
    <property type="evidence" value="ECO:0007669"/>
    <property type="project" value="UniProtKB-KW"/>
</dbReference>
<dbReference type="Proteomes" id="UP001595625">
    <property type="component" value="Unassembled WGS sequence"/>
</dbReference>
<dbReference type="NCBIfam" id="NF005253">
    <property type="entry name" value="PRK06762.1-4"/>
    <property type="match status" value="1"/>
</dbReference>
<dbReference type="RefSeq" id="WP_165850158.1">
    <property type="nucleotide sequence ID" value="NZ_JBHRUJ010000017.1"/>
</dbReference>
<accession>A0ABV7KSG7</accession>
<dbReference type="Pfam" id="PF13671">
    <property type="entry name" value="AAA_33"/>
    <property type="match status" value="1"/>
</dbReference>
<keyword evidence="1" id="KW-0808">Transferase</keyword>
<dbReference type="NCBIfam" id="NF005251">
    <property type="entry name" value="PRK06762.1-1"/>
    <property type="match status" value="1"/>
</dbReference>